<feature type="transmembrane region" description="Helical" evidence="1">
    <location>
        <begin position="458"/>
        <end position="481"/>
    </location>
</feature>
<evidence type="ECO:0000313" key="2">
    <source>
        <dbReference type="EMBL" id="ABF09017.1"/>
    </source>
</evidence>
<feature type="transmembrane region" description="Helical" evidence="1">
    <location>
        <begin position="20"/>
        <end position="40"/>
    </location>
</feature>
<gene>
    <name evidence="2" type="primary">arnT</name>
    <name evidence="2" type="ordered locus">Rmet_2138</name>
</gene>
<evidence type="ECO:0000313" key="3">
    <source>
        <dbReference type="Proteomes" id="UP000002429"/>
    </source>
</evidence>
<accession>Q1LLF9</accession>
<keyword evidence="1" id="KW-0812">Transmembrane</keyword>
<reference evidence="3" key="1">
    <citation type="journal article" date="2010" name="PLoS ONE">
        <title>The complete genome sequence of Cupriavidus metallidurans strain CH34, a master survivalist in harsh and anthropogenic environments.</title>
        <authorList>
            <person name="Janssen P.J."/>
            <person name="Van Houdt R."/>
            <person name="Moors H."/>
            <person name="Monsieurs P."/>
            <person name="Morin N."/>
            <person name="Michaux A."/>
            <person name="Benotmane M.A."/>
            <person name="Leys N."/>
            <person name="Vallaeys T."/>
            <person name="Lapidus A."/>
            <person name="Monchy S."/>
            <person name="Medigue C."/>
            <person name="Taghavi S."/>
            <person name="McCorkle S."/>
            <person name="Dunn J."/>
            <person name="van der Lelie D."/>
            <person name="Mergeay M."/>
        </authorList>
    </citation>
    <scope>NUCLEOTIDE SEQUENCE [LARGE SCALE GENOMIC DNA]</scope>
    <source>
        <strain evidence="3">ATCC 43123 / DSM 2839 / NBRC 102507 / CH34</strain>
    </source>
</reference>
<feature type="transmembrane region" description="Helical" evidence="1">
    <location>
        <begin position="424"/>
        <end position="446"/>
    </location>
</feature>
<feature type="transmembrane region" description="Helical" evidence="1">
    <location>
        <begin position="111"/>
        <end position="131"/>
    </location>
</feature>
<feature type="transmembrane region" description="Helical" evidence="1">
    <location>
        <begin position="246"/>
        <end position="269"/>
    </location>
</feature>
<dbReference type="TCDB" id="9.B.142.2.10">
    <property type="family name" value="the integral membrane glycosyltransferase family 39 (gt39) family"/>
</dbReference>
<name>Q1LLF9_CUPMC</name>
<keyword evidence="1" id="KW-1133">Transmembrane helix</keyword>
<keyword evidence="3" id="KW-1185">Reference proteome</keyword>
<evidence type="ECO:0000256" key="1">
    <source>
        <dbReference type="SAM" id="Phobius"/>
    </source>
</evidence>
<feature type="transmembrane region" description="Helical" evidence="1">
    <location>
        <begin position="179"/>
        <end position="195"/>
    </location>
</feature>
<proteinExistence type="predicted"/>
<keyword evidence="2" id="KW-0808">Transferase</keyword>
<keyword evidence="2" id="KW-0328">Glycosyltransferase</keyword>
<dbReference type="HOGENOM" id="CLU_034283_0_0_4"/>
<dbReference type="STRING" id="266264.Rmet_2138"/>
<feature type="transmembrane region" description="Helical" evidence="1">
    <location>
        <begin position="295"/>
        <end position="320"/>
    </location>
</feature>
<organism evidence="2 3">
    <name type="scientific">Cupriavidus metallidurans (strain ATCC 43123 / DSM 2839 / NBRC 102507 / CH34)</name>
    <name type="common">Ralstonia metallidurans</name>
    <dbReference type="NCBI Taxonomy" id="266264"/>
    <lineage>
        <taxon>Bacteria</taxon>
        <taxon>Pseudomonadati</taxon>
        <taxon>Pseudomonadota</taxon>
        <taxon>Betaproteobacteria</taxon>
        <taxon>Burkholderiales</taxon>
        <taxon>Burkholderiaceae</taxon>
        <taxon>Cupriavidus</taxon>
    </lineage>
</organism>
<protein>
    <submittedName>
        <fullName evidence="2">4-Amino-4-deoxy-L-arabinose transferase or related glycosyltransferase of PMT family</fullName>
        <ecNumber evidence="2">2.4.1.-</ecNumber>
    </submittedName>
</protein>
<sequence>MPYHLPMSQAKTSPVHLTAAATGALPRALLLAICIIYGLAGLFGRDPWKNEDAAGFGVMWQLGSGGLQDWLMPNIVGRPYSDDGPLVFWIGGGMIRLLGGWLGAPDAARLATALFYFATCALIWYSTYLLGRRDEVQPFAFAFGGQPDARSYGRALADGALLIFLACVGLALRGHETTAQVGQVCFIAFTLYGLVRSLDKPVQGSLWFGVGLGALCLASGPILPLVLLAATLIAGLICRPLPLMRLLTIGAPLGVLIIAVWMATVYFGATVTDDAVTYIREWARYDRHTYGPPSLAAAGFIARNFFLFSWPVWPIAAFAWLSWRGMRRAPHVTLPLSFLAVLFVLLVLLRSPGDVQFILLLPPMAVLAAFALPTLPRAAINAIDWFSLLFFTILGGTIWFLWVAKTTGWPPRIASNVFRQLPGFQHTFTISAVIIALAVTVAWVLIVRWRLSRAPKQIWRPVVISAAGTTLMWVMAMTLWLPSINYGKTYRDVAQAAQLALPSTYTCVQPIRMGDAQLASFAYFGHIRFGGPDDGCDILLRHDAVDYGAPSSISHFEWRLIWEGRRPADRDERFRMYRLVDLSHTAPPRPTIQRRLPRQP</sequence>
<dbReference type="eggNOG" id="COG1807">
    <property type="taxonomic scope" value="Bacteria"/>
</dbReference>
<feature type="transmembrane region" description="Helical" evidence="1">
    <location>
        <begin position="151"/>
        <end position="172"/>
    </location>
</feature>
<dbReference type="GO" id="GO:0016757">
    <property type="term" value="F:glycosyltransferase activity"/>
    <property type="evidence" value="ECO:0007669"/>
    <property type="project" value="UniProtKB-KW"/>
</dbReference>
<dbReference type="Proteomes" id="UP000002429">
    <property type="component" value="Chromosome"/>
</dbReference>
<feature type="transmembrane region" description="Helical" evidence="1">
    <location>
        <begin position="332"/>
        <end position="349"/>
    </location>
</feature>
<dbReference type="EMBL" id="CP000352">
    <property type="protein sequence ID" value="ABF09017.1"/>
    <property type="molecule type" value="Genomic_DNA"/>
</dbReference>
<dbReference type="AlphaFoldDB" id="Q1LLF9"/>
<feature type="transmembrane region" description="Helical" evidence="1">
    <location>
        <begin position="355"/>
        <end position="373"/>
    </location>
</feature>
<feature type="transmembrane region" description="Helical" evidence="1">
    <location>
        <begin position="86"/>
        <end position="104"/>
    </location>
</feature>
<keyword evidence="1" id="KW-0472">Membrane</keyword>
<feature type="transmembrane region" description="Helical" evidence="1">
    <location>
        <begin position="385"/>
        <end position="404"/>
    </location>
</feature>
<feature type="transmembrane region" description="Helical" evidence="1">
    <location>
        <begin position="207"/>
        <end position="234"/>
    </location>
</feature>
<dbReference type="KEGG" id="rme:Rmet_2138"/>
<dbReference type="EC" id="2.4.1.-" evidence="2"/>